<evidence type="ECO:0000256" key="2">
    <source>
        <dbReference type="ARBA" id="ARBA00023002"/>
    </source>
</evidence>
<proteinExistence type="inferred from homology"/>
<dbReference type="GO" id="GO:0140643">
    <property type="term" value="F:hydroxymethylglutaryl-CoA reductase (NADH) activity"/>
    <property type="evidence" value="ECO:0007669"/>
    <property type="project" value="UniProtKB-EC"/>
</dbReference>
<comment type="similarity">
    <text evidence="1 3">Belongs to the HMG-CoA reductase family.</text>
</comment>
<dbReference type="InterPro" id="IPR009023">
    <property type="entry name" value="HMG_CoA_Rdtase_NAD(P)-bd_sf"/>
</dbReference>
<gene>
    <name evidence="4" type="primary">mvaA_1</name>
    <name evidence="4" type="ORF">NCTC13316_00879</name>
</gene>
<keyword evidence="3" id="KW-0520">NAD</keyword>
<evidence type="ECO:0000256" key="1">
    <source>
        <dbReference type="ARBA" id="ARBA00007661"/>
    </source>
</evidence>
<dbReference type="CDD" id="cd00644">
    <property type="entry name" value="HMG-CoA_reductase_classII"/>
    <property type="match status" value="1"/>
</dbReference>
<organism evidence="4 5">
    <name type="scientific">Legionella busanensis</name>
    <dbReference type="NCBI Taxonomy" id="190655"/>
    <lineage>
        <taxon>Bacteria</taxon>
        <taxon>Pseudomonadati</taxon>
        <taxon>Pseudomonadota</taxon>
        <taxon>Gammaproteobacteria</taxon>
        <taxon>Legionellales</taxon>
        <taxon>Legionellaceae</taxon>
        <taxon>Legionella</taxon>
    </lineage>
</organism>
<dbReference type="Gene3D" id="3.30.70.420">
    <property type="entry name" value="Hydroxymethylglutaryl-CoA reductase, class I/II, NAD/NADP-binding domain"/>
    <property type="match status" value="1"/>
</dbReference>
<dbReference type="OrthoDB" id="9764892at2"/>
<dbReference type="SUPFAM" id="SSF56542">
    <property type="entry name" value="Substrate-binding domain of HMG-CoA reductase"/>
    <property type="match status" value="1"/>
</dbReference>
<reference evidence="4 5" key="1">
    <citation type="submission" date="2018-06" db="EMBL/GenBank/DDBJ databases">
        <authorList>
            <consortium name="Pathogen Informatics"/>
            <person name="Doyle S."/>
        </authorList>
    </citation>
    <scope>NUCLEOTIDE SEQUENCE [LARGE SCALE GENOMIC DNA]</scope>
    <source>
        <strain evidence="4 5">NCTC13316</strain>
    </source>
</reference>
<name>A0A378JJ69_9GAMM</name>
<dbReference type="InterPro" id="IPR004553">
    <property type="entry name" value="HMG_CoA_Rdtase_bac-typ"/>
</dbReference>
<dbReference type="InterPro" id="IPR002202">
    <property type="entry name" value="HMG_CoA_Rdtase"/>
</dbReference>
<dbReference type="InterPro" id="IPR023076">
    <property type="entry name" value="HMG_CoA_Rdtase_CS"/>
</dbReference>
<dbReference type="SUPFAM" id="SSF55035">
    <property type="entry name" value="NAD-binding domain of HMG-CoA reductase"/>
    <property type="match status" value="1"/>
</dbReference>
<keyword evidence="2 3" id="KW-0560">Oxidoreductase</keyword>
<dbReference type="PROSITE" id="PS01192">
    <property type="entry name" value="HMG_COA_REDUCTASE_3"/>
    <property type="match status" value="1"/>
</dbReference>
<dbReference type="InterPro" id="IPR009029">
    <property type="entry name" value="HMG_CoA_Rdtase_sub-bd_dom_sf"/>
</dbReference>
<dbReference type="EC" id="1.1.1.88" evidence="3"/>
<dbReference type="PRINTS" id="PR00071">
    <property type="entry name" value="HMGCOARDTASE"/>
</dbReference>
<dbReference type="PANTHER" id="PTHR10572:SF24">
    <property type="entry name" value="3-HYDROXY-3-METHYLGLUTARYL-COENZYME A REDUCTASE"/>
    <property type="match status" value="1"/>
</dbReference>
<dbReference type="InterPro" id="IPR023074">
    <property type="entry name" value="HMG_CoA_Rdtase_cat_sf"/>
</dbReference>
<evidence type="ECO:0000313" key="5">
    <source>
        <dbReference type="Proteomes" id="UP000254794"/>
    </source>
</evidence>
<keyword evidence="5" id="KW-1185">Reference proteome</keyword>
<protein>
    <recommendedName>
        <fullName evidence="3">3-hydroxy-3-methylglutaryl coenzyme A reductase</fullName>
        <shortName evidence="3">HMG-CoA reductase</shortName>
        <ecNumber evidence="3">1.1.1.88</ecNumber>
    </recommendedName>
</protein>
<dbReference type="PANTHER" id="PTHR10572">
    <property type="entry name" value="3-HYDROXY-3-METHYLGLUTARYL-COENZYME A REDUCTASE"/>
    <property type="match status" value="1"/>
</dbReference>
<evidence type="ECO:0000256" key="3">
    <source>
        <dbReference type="RuleBase" id="RU361219"/>
    </source>
</evidence>
<evidence type="ECO:0000313" key="4">
    <source>
        <dbReference type="EMBL" id="STX50791.1"/>
    </source>
</evidence>
<dbReference type="Gene3D" id="1.10.8.660">
    <property type="match status" value="1"/>
</dbReference>
<dbReference type="UniPathway" id="UPA00257">
    <property type="reaction ID" value="UER00367"/>
</dbReference>
<dbReference type="AlphaFoldDB" id="A0A378JJ69"/>
<dbReference type="GO" id="GO:0004420">
    <property type="term" value="F:hydroxymethylglutaryl-CoA reductase (NADPH) activity"/>
    <property type="evidence" value="ECO:0007669"/>
    <property type="project" value="InterPro"/>
</dbReference>
<comment type="pathway">
    <text evidence="3">Metabolic intermediate metabolism; (R)-mevalonate degradation; (S)-3-hydroxy-3-methylglutaryl-CoA from (R)-mevalonate: step 1/1.</text>
</comment>
<dbReference type="Pfam" id="PF00368">
    <property type="entry name" value="HMG-CoA_red"/>
    <property type="match status" value="1"/>
</dbReference>
<dbReference type="Proteomes" id="UP000254794">
    <property type="component" value="Unassembled WGS sequence"/>
</dbReference>
<sequence length="432" mass="47821">MALYDLGAFPVQFYKLSDSEQQNSLINLGIFTPEELKLLRKETSLDHQLASSLIENTVGCYPLPLGLAFNFIVDNQPYIIPMVIEESSVIATASKTAKWINQNGTITTEQIGCCGIGQIQIPKTKNFDLLFKRIEKHKKELIHKVNTSLLRSLINRGGGLKEITIRKLERADGYTMAIIHLYIDCQDAMGANIINQTCEYLKPDIERLTNEKVGLCILSNLPDTKITKAKVIIHNIDRELGEKIVEASLFAQLDPYRAVTNNKGVMNGIDSVSIATGNDWRAVESGIHAYAARHGTYTSITQWQMQGDDLHGIIEAPIQVGIVGGVTKLHPIARICLKIMKIHSADELARVMAAVGIVQNLGALRALVSEGIIKGHMRLHINNLAIAAGATITELPSIRQFLEQRLKGQKGITESDAREAIQLTRKKVNKFK</sequence>
<dbReference type="NCBIfam" id="TIGR00532">
    <property type="entry name" value="HMG_CoA_R_NAD"/>
    <property type="match status" value="1"/>
</dbReference>
<dbReference type="PROSITE" id="PS50065">
    <property type="entry name" value="HMG_COA_REDUCTASE_4"/>
    <property type="match status" value="1"/>
</dbReference>
<dbReference type="GO" id="GO:0015936">
    <property type="term" value="P:coenzyme A metabolic process"/>
    <property type="evidence" value="ECO:0007669"/>
    <property type="project" value="InterPro"/>
</dbReference>
<dbReference type="RefSeq" id="WP_115330476.1">
    <property type="nucleotide sequence ID" value="NZ_CAAAHP010000007.1"/>
</dbReference>
<accession>A0A378JJ69</accession>
<dbReference type="EMBL" id="UGOD01000001">
    <property type="protein sequence ID" value="STX50791.1"/>
    <property type="molecule type" value="Genomic_DNA"/>
</dbReference>
<dbReference type="Gene3D" id="3.90.770.10">
    <property type="entry name" value="3-hydroxy-3-methylglutaryl-coenzyme A Reductase, Chain A, domain 2"/>
    <property type="match status" value="1"/>
</dbReference>
<comment type="catalytic activity">
    <reaction evidence="3">
        <text>(R)-mevalonate + 2 NAD(+) + CoA = (3S)-3-hydroxy-3-methylglutaryl-CoA + 2 NADH + 2 H(+)</text>
        <dbReference type="Rhea" id="RHEA:14833"/>
        <dbReference type="ChEBI" id="CHEBI:15378"/>
        <dbReference type="ChEBI" id="CHEBI:36464"/>
        <dbReference type="ChEBI" id="CHEBI:43074"/>
        <dbReference type="ChEBI" id="CHEBI:57287"/>
        <dbReference type="ChEBI" id="CHEBI:57540"/>
        <dbReference type="ChEBI" id="CHEBI:57945"/>
        <dbReference type="EC" id="1.1.1.88"/>
    </reaction>
</comment>